<proteinExistence type="predicted"/>
<feature type="domain" description="NPHP4 Ig-like" evidence="2">
    <location>
        <begin position="1373"/>
        <end position="1456"/>
    </location>
</feature>
<organism evidence="8">
    <name type="scientific">Salpingoeca rosetta (strain ATCC 50818 / BSB-021)</name>
    <dbReference type="NCBI Taxonomy" id="946362"/>
    <lineage>
        <taxon>Eukaryota</taxon>
        <taxon>Choanoflagellata</taxon>
        <taxon>Craspedida</taxon>
        <taxon>Salpingoecidae</taxon>
        <taxon>Salpingoeca</taxon>
    </lineage>
</organism>
<feature type="domain" description="NPHP4 Ig-like" evidence="4">
    <location>
        <begin position="1461"/>
        <end position="1552"/>
    </location>
</feature>
<reference evidence="7" key="1">
    <citation type="submission" date="2009-08" db="EMBL/GenBank/DDBJ databases">
        <title>Annotation of Salpingoeca rosetta.</title>
        <authorList>
            <consortium name="The Broad Institute Genome Sequencing Platform"/>
            <person name="Russ C."/>
            <person name="Cuomo C."/>
            <person name="Burger G."/>
            <person name="Gray M.W."/>
            <person name="Holland P.W.H."/>
            <person name="King N."/>
            <person name="Lang F.B.F."/>
            <person name="Roger A.J."/>
            <person name="Ruiz-Trillo I."/>
            <person name="Young S.K."/>
            <person name="Zeng Q."/>
            <person name="Gargeya S."/>
            <person name="Alvarado L."/>
            <person name="Berlin A."/>
            <person name="Chapman S.B."/>
            <person name="Chen Z."/>
            <person name="Freedman E."/>
            <person name="Gellesch M."/>
            <person name="Goldberg J."/>
            <person name="Griggs A."/>
            <person name="Gujja S."/>
            <person name="Heilman E."/>
            <person name="Heiman D."/>
            <person name="Howarth C."/>
            <person name="Mehta T."/>
            <person name="Neiman D."/>
            <person name="Pearson M."/>
            <person name="Roberts A."/>
            <person name="Saif S."/>
            <person name="Shea T."/>
            <person name="Shenoy N."/>
            <person name="Sisk P."/>
            <person name="Stolte C."/>
            <person name="Sykes S."/>
            <person name="White J."/>
            <person name="Yandava C."/>
            <person name="Haas B."/>
            <person name="Nusbaum C."/>
            <person name="Birren B."/>
        </authorList>
    </citation>
    <scope>NUCLEOTIDE SEQUENCE [LARGE SCALE GENOMIC DNA]</scope>
    <source>
        <strain evidence="7">ATCC 50818</strain>
    </source>
</reference>
<dbReference type="eggNOG" id="ENOG502QUNP">
    <property type="taxonomic scope" value="Eukaryota"/>
</dbReference>
<dbReference type="InterPro" id="IPR029775">
    <property type="entry name" value="NPHP4"/>
</dbReference>
<dbReference type="GeneID" id="16078817"/>
<dbReference type="InParanoid" id="F2TXD7"/>
<dbReference type="GO" id="GO:0097546">
    <property type="term" value="C:ciliary base"/>
    <property type="evidence" value="ECO:0007669"/>
    <property type="project" value="TreeGrafter"/>
</dbReference>
<dbReference type="OMA" id="ISHARVF"/>
<dbReference type="GO" id="GO:0097730">
    <property type="term" value="C:non-motile cilium"/>
    <property type="evidence" value="ECO:0007669"/>
    <property type="project" value="InterPro"/>
</dbReference>
<evidence type="ECO:0000259" key="3">
    <source>
        <dbReference type="Pfam" id="PF26186"/>
    </source>
</evidence>
<feature type="region of interest" description="Disordered" evidence="1">
    <location>
        <begin position="355"/>
        <end position="391"/>
    </location>
</feature>
<dbReference type="PANTHER" id="PTHR31043:SF3">
    <property type="entry name" value="NEPHROCYSTIN-4"/>
    <property type="match status" value="1"/>
</dbReference>
<dbReference type="InterPro" id="IPR058687">
    <property type="entry name" value="Ig_NPHP4_1st"/>
</dbReference>
<dbReference type="GO" id="GO:1904491">
    <property type="term" value="P:protein localization to ciliary transition zone"/>
    <property type="evidence" value="ECO:0007669"/>
    <property type="project" value="TreeGrafter"/>
</dbReference>
<dbReference type="InterPro" id="IPR058688">
    <property type="entry name" value="Ig_NPHP4_2nd"/>
</dbReference>
<feature type="region of interest" description="Disordered" evidence="1">
    <location>
        <begin position="1063"/>
        <end position="1093"/>
    </location>
</feature>
<protein>
    <recommendedName>
        <fullName evidence="9">Nephrocystin-4</fullName>
    </recommendedName>
</protein>
<feature type="compositionally biased region" description="Basic and acidic residues" evidence="1">
    <location>
        <begin position="366"/>
        <end position="377"/>
    </location>
</feature>
<sequence>MKADDVEDSREWCTHVLGSAGMPLPAPSAAKPRRNTAAFVIYLERLEDVTLPSIYEDLDVSATVRVSFFFDGSKQVFGKTWVSEPCKVVPVAGKRRKVDVEIKQHAWFKTKIEDEDCLGIVELVFHAPSFNDSVDDLEVPLLPHQVAAGWQLVSMFPPRGERHTAETMDDIPQQISASIDRLDMLPGSPQVLFVLEVHAIEGLQSLQLQTEMQGALSLALIEATAPLSKRFKYVPDNMLVSRYTRVPGLVENLRPMFDDEEDPETWEWIRDAAPEQAKPLIASDLQIAMTPSLQRFEETLLDHIKQSVTTAHPGLDEKETSNIMRRVAVKQRFLNVGVHNGLTYLKKPTQIPLVQESGNRSYASTREGEQGSDENTRAAEAQASSGDGGSHLHFDGTIELRDVVQAPEMAVTLELLYAVAVPVVFDKAAGKQGKRMSRAFSHQQSISALPTQMEQTFCLRFGCVLPFAGGQDPAAVASHTIELLGPPLQTPKNDLLFTAQQLDRDSRVFLTKQYCQAFASLTLSVTDVDELLHTRGENLGHSMRHAMVRALSHVGRDDEDGIAQRPQSAEPSPRMRGRRLPSSPAARSQSLYVPKKKRGQSLLAPPGSHRKPQPSSTTAAQHSGGGRSRVLAEKQRAVSFSTNLAAPVRRGGPAFATPLRPSTAPDTSTGKKGGEEGLLPSRVDRAVHEFPAGDDVDDHDMREVNTTIQPDEVTVAQLPFAQHALLPGDAEPAAEFPGVSRALQAEIMQAAFRPVVTDDDLREMKVPAALLPLPPGPGVLRKDIELQDAFAASRVTLQFLALEWLLPDHTRQHLPGVLPRHPAQSIAVSFKLHKLPTFVSMPLRFSTASSAPGMTRTEDTRTAGVLFAVEGNNALASSPGLLAAFSLDPAQLGVSQEQLLEYSGDAALEIHVVDADSLMPVGVASMKLSCFLRGGYRGVQSSLELDVVNTHADPDRINFAHPRARTAAVSAPQTVAKLCVRVSSIGQTSRPPPNVNRLLIPKAALPDSALINPMSGQTSHHRAQPAAKLIADDPRARAVLHREVSDPEQERKAARLRAIRAKRRDLFNDQNTPGVSGSAKPQPTQVPLPLRSPAVNVRDSSDLLALNEYRLRQKRAVIQHALERSLRTSVDIFAAYGSKVYMEYRIQNPSHDQCLRVLVQSSSQHLQAVTNHHEWKALLQSRGLDRPVEPNMFNPTRDGPLVMLRPLEELVVPLKYSLPHTALPPVTLRGPSSHQVPASTRHTPPIHEKLKFESLDGVDFGSADVVVHPQEPAVDHHIDLYSAQSTIFRHRLRLPPHLAEVTGVLCSDPDVLVHLDHQDGVNDIVLKCSSGASPDVSVFLLLLYTDDFFVSPFMTWRVAVHAVDSYTMTVHLGEVATSTLTFRPSQPISHARVFSANESELEVLPKTQFSLAGNALAEIGMRAHPTAIGSSKHLVHVVDTEFKRIVYSYQVVLDVQPPPVSKTFEIVLEGAHEHVNKRIGYTNRFKRPVEISLYTSHPQRIQFKHHRFVLQPEEKTYIGIRAHASQTHLEEEAFVLLVDQQMRLHDSFKLRLITIAPHQQ</sequence>
<dbReference type="Pfam" id="PF26189">
    <property type="entry name" value="Ig_NPHP4_2nd"/>
    <property type="match status" value="1"/>
</dbReference>
<dbReference type="Pfam" id="PF26015">
    <property type="entry name" value="Ig_NPH4_3rd"/>
    <property type="match status" value="1"/>
</dbReference>
<dbReference type="Proteomes" id="UP000007799">
    <property type="component" value="Unassembled WGS sequence"/>
</dbReference>
<dbReference type="OrthoDB" id="313446at2759"/>
<feature type="domain" description="NPHP4 Ig-like" evidence="5">
    <location>
        <begin position="1302"/>
        <end position="1361"/>
    </location>
</feature>
<dbReference type="InterPro" id="IPR058765">
    <property type="entry name" value="NPHP4_C2-like"/>
</dbReference>
<evidence type="ECO:0000313" key="8">
    <source>
        <dbReference type="Proteomes" id="UP000007799"/>
    </source>
</evidence>
<evidence type="ECO:0000259" key="6">
    <source>
        <dbReference type="Pfam" id="PF26190"/>
    </source>
</evidence>
<evidence type="ECO:0000259" key="5">
    <source>
        <dbReference type="Pfam" id="PF26189"/>
    </source>
</evidence>
<feature type="compositionally biased region" description="Polar residues" evidence="1">
    <location>
        <begin position="1068"/>
        <end position="1085"/>
    </location>
</feature>
<dbReference type="InterPro" id="IPR058686">
    <property type="entry name" value="Ig_NPHP4_3rd"/>
</dbReference>
<evidence type="ECO:0000313" key="7">
    <source>
        <dbReference type="EMBL" id="EGD76046.1"/>
    </source>
</evidence>
<dbReference type="Pfam" id="PF26190">
    <property type="entry name" value="Ig_NPHP4_1st"/>
    <property type="match status" value="1"/>
</dbReference>
<dbReference type="PANTHER" id="PTHR31043">
    <property type="entry name" value="NEPHROCYSTIN-4"/>
    <property type="match status" value="1"/>
</dbReference>
<gene>
    <name evidence="7" type="ORF">PTSG_11638</name>
</gene>
<keyword evidence="8" id="KW-1185">Reference proteome</keyword>
<evidence type="ECO:0000259" key="4">
    <source>
        <dbReference type="Pfam" id="PF26187"/>
    </source>
</evidence>
<dbReference type="RefSeq" id="XP_004998221.1">
    <property type="nucleotide sequence ID" value="XM_004998164.1"/>
</dbReference>
<feature type="domain" description="NPHP4 C2-like" evidence="3">
    <location>
        <begin position="783"/>
        <end position="971"/>
    </location>
</feature>
<dbReference type="Pfam" id="PF26186">
    <property type="entry name" value="NPHP4_C2_3rd"/>
    <property type="match status" value="1"/>
</dbReference>
<dbReference type="STRING" id="946362.F2TXD7"/>
<dbReference type="Pfam" id="PF26187">
    <property type="entry name" value="Ig_NPHP4_4th"/>
    <property type="match status" value="1"/>
</dbReference>
<evidence type="ECO:0008006" key="9">
    <source>
        <dbReference type="Google" id="ProtNLM"/>
    </source>
</evidence>
<evidence type="ECO:0000259" key="2">
    <source>
        <dbReference type="Pfam" id="PF26015"/>
    </source>
</evidence>
<dbReference type="InterPro" id="IPR058685">
    <property type="entry name" value="Ig_NPHP4_4th"/>
</dbReference>
<dbReference type="GO" id="GO:0036064">
    <property type="term" value="C:ciliary basal body"/>
    <property type="evidence" value="ECO:0007669"/>
    <property type="project" value="TreeGrafter"/>
</dbReference>
<feature type="region of interest" description="Disordered" evidence="1">
    <location>
        <begin position="555"/>
        <end position="630"/>
    </location>
</feature>
<feature type="domain" description="NPHP4 Ig-like" evidence="6">
    <location>
        <begin position="1131"/>
        <end position="1218"/>
    </location>
</feature>
<dbReference type="EMBL" id="GL832956">
    <property type="protein sequence ID" value="EGD76046.1"/>
    <property type="molecule type" value="Genomic_DNA"/>
</dbReference>
<name>F2TXD7_SALR5</name>
<accession>F2TXD7</accession>
<evidence type="ECO:0000256" key="1">
    <source>
        <dbReference type="SAM" id="MobiDB-lite"/>
    </source>
</evidence>
<dbReference type="GO" id="GO:0090090">
    <property type="term" value="P:negative regulation of canonical Wnt signaling pathway"/>
    <property type="evidence" value="ECO:0007669"/>
    <property type="project" value="InterPro"/>
</dbReference>
<dbReference type="FunCoup" id="F2TXD7">
    <property type="interactions" value="265"/>
</dbReference>
<dbReference type="GO" id="GO:0035869">
    <property type="term" value="C:ciliary transition zone"/>
    <property type="evidence" value="ECO:0007669"/>
    <property type="project" value="TreeGrafter"/>
</dbReference>
<dbReference type="KEGG" id="sre:PTSG_11638"/>
<feature type="region of interest" description="Disordered" evidence="1">
    <location>
        <begin position="642"/>
        <end position="678"/>
    </location>
</feature>